<dbReference type="InterPro" id="IPR011554">
    <property type="entry name" value="HMG_CoA_synthase_prok"/>
</dbReference>
<proteinExistence type="inferred from homology"/>
<feature type="binding site" evidence="4">
    <location>
        <position position="143"/>
    </location>
    <ligand>
        <name>(3S)-3-hydroxy-3-methylglutaryl-CoA</name>
        <dbReference type="ChEBI" id="CHEBI:43074"/>
    </ligand>
</feature>
<dbReference type="PANTHER" id="PTHR43323">
    <property type="entry name" value="3-HYDROXY-3-METHYLGLUTARYL COENZYME A SYNTHASE"/>
    <property type="match status" value="1"/>
</dbReference>
<feature type="domain" description="Hydroxymethylglutaryl-coenzyme A synthase C-terminal" evidence="6">
    <location>
        <begin position="257"/>
        <end position="353"/>
    </location>
</feature>
<reference evidence="7 8" key="1">
    <citation type="submission" date="2020-06" db="EMBL/GenBank/DDBJ databases">
        <authorList>
            <person name="Kang J."/>
        </authorList>
    </citation>
    <scope>NUCLEOTIDE SEQUENCE [LARGE SCALE GENOMIC DNA]</scope>
    <source>
        <strain evidence="7 8">DCY120</strain>
    </source>
</reference>
<evidence type="ECO:0000313" key="7">
    <source>
        <dbReference type="EMBL" id="NVY96758.1"/>
    </source>
</evidence>
<evidence type="ECO:0000256" key="4">
    <source>
        <dbReference type="PIRSR" id="PIRSR611554-2"/>
    </source>
</evidence>
<keyword evidence="7" id="KW-0012">Acyltransferase</keyword>
<dbReference type="Pfam" id="PF01154">
    <property type="entry name" value="HMG_CoA_synt_N"/>
    <property type="match status" value="1"/>
</dbReference>
<dbReference type="CDD" id="cd00827">
    <property type="entry name" value="init_cond_enzymes"/>
    <property type="match status" value="1"/>
</dbReference>
<feature type="active site" description="Acyl-thioester intermediate" evidence="3">
    <location>
        <position position="111"/>
    </location>
</feature>
<dbReference type="EC" id="2.3.3.10" evidence="7"/>
<comment type="similarity">
    <text evidence="1">Belongs to the thiolase-like superfamily. HMG-CoA synthase family.</text>
</comment>
<feature type="domain" description="Hydroxymethylglutaryl-coenzyme A synthase N-terminal" evidence="5">
    <location>
        <begin position="3"/>
        <end position="164"/>
    </location>
</feature>
<evidence type="ECO:0000259" key="5">
    <source>
        <dbReference type="Pfam" id="PF01154"/>
    </source>
</evidence>
<keyword evidence="8" id="KW-1185">Reference proteome</keyword>
<evidence type="ECO:0000259" key="6">
    <source>
        <dbReference type="Pfam" id="PF08540"/>
    </source>
</evidence>
<dbReference type="GO" id="GO:0006084">
    <property type="term" value="P:acetyl-CoA metabolic process"/>
    <property type="evidence" value="ECO:0007669"/>
    <property type="project" value="InterPro"/>
</dbReference>
<dbReference type="Gene3D" id="3.40.47.10">
    <property type="match status" value="2"/>
</dbReference>
<dbReference type="InterPro" id="IPR013528">
    <property type="entry name" value="HMG_CoA_synth_N"/>
</dbReference>
<dbReference type="NCBIfam" id="TIGR01835">
    <property type="entry name" value="HMG-CoA-S_prok"/>
    <property type="match status" value="1"/>
</dbReference>
<feature type="binding site" evidence="4">
    <location>
        <position position="29"/>
    </location>
    <ligand>
        <name>(3S)-3-hydroxy-3-methylglutaryl-CoA</name>
        <dbReference type="ChEBI" id="CHEBI:43074"/>
    </ligand>
</feature>
<dbReference type="GO" id="GO:0004421">
    <property type="term" value="F:hydroxymethylglutaryl-CoA synthase activity"/>
    <property type="evidence" value="ECO:0007669"/>
    <property type="project" value="UniProtKB-EC"/>
</dbReference>
<name>A0A850RDC1_9LACO</name>
<gene>
    <name evidence="7" type="ORF">HU830_06265</name>
</gene>
<accession>A0A850RDC1</accession>
<dbReference type="Proteomes" id="UP000563523">
    <property type="component" value="Unassembled WGS sequence"/>
</dbReference>
<sequence>MIVGIDKLGMATPNQYLDLRELAQARQVDPNKFLIGIGQKQMAVPGLDQDIVALAANAAEQILTVADRRQIGLLIVATESGVDQSKAAALFVHKLLGLTEQVRAIEIKEACYGATAGLQLARDFVASHPQQKALVIASDIARYGLETAGEVTQGAGAVAMLVSTDPQILALETESVYQSQSVADFWRPNYSTNALAKGKYSEEVYLEMFTNLWEKAQKQGLVEKNRLAALLFHIPFSKMGRKGLRTLEDKIPESDYQRLLDRFEKSILYGQRVGNIYTGSLYLGLLSLLDQDSTLQAGDRLGFFSYGSGAVAELFLGSLQPEFRQALQPGLVTSFLDQRRQLSVAQYEQIFRQELVTDGSQQDLKATDPEQAHYLCQIRGHERFYN</sequence>
<dbReference type="SUPFAM" id="SSF53901">
    <property type="entry name" value="Thiolase-like"/>
    <property type="match status" value="2"/>
</dbReference>
<evidence type="ECO:0000256" key="1">
    <source>
        <dbReference type="ARBA" id="ARBA00007061"/>
    </source>
</evidence>
<evidence type="ECO:0000256" key="2">
    <source>
        <dbReference type="ARBA" id="ARBA00022679"/>
    </source>
</evidence>
<dbReference type="AlphaFoldDB" id="A0A850RDC1"/>
<evidence type="ECO:0000313" key="8">
    <source>
        <dbReference type="Proteomes" id="UP000563523"/>
    </source>
</evidence>
<feature type="binding site" evidence="4">
    <location>
        <position position="275"/>
    </location>
    <ligand>
        <name>(3S)-3-hydroxy-3-methylglutaryl-CoA</name>
        <dbReference type="ChEBI" id="CHEBI:43074"/>
    </ligand>
</feature>
<dbReference type="InterPro" id="IPR016039">
    <property type="entry name" value="Thiolase-like"/>
</dbReference>
<feature type="binding site" evidence="4">
    <location>
        <position position="242"/>
    </location>
    <ligand>
        <name>(3S)-3-hydroxy-3-methylglutaryl-CoA</name>
        <dbReference type="ChEBI" id="CHEBI:43074"/>
    </ligand>
</feature>
<evidence type="ECO:0000256" key="3">
    <source>
        <dbReference type="PIRSR" id="PIRSR611554-1"/>
    </source>
</evidence>
<comment type="caution">
    <text evidence="7">The sequence shown here is derived from an EMBL/GenBank/DDBJ whole genome shotgun (WGS) entry which is preliminary data.</text>
</comment>
<dbReference type="PANTHER" id="PTHR43323:SF2">
    <property type="entry name" value="HYDROXYMETHYLGLUTARYL-COA SYNTHASE"/>
    <property type="match status" value="1"/>
</dbReference>
<feature type="active site" description="Proton donor/acceptor" evidence="3">
    <location>
        <position position="233"/>
    </location>
</feature>
<keyword evidence="2 7" id="KW-0808">Transferase</keyword>
<dbReference type="RefSeq" id="WP_176942921.1">
    <property type="nucleotide sequence ID" value="NZ_JABZEC010000005.1"/>
</dbReference>
<dbReference type="EMBL" id="JABZEC010000005">
    <property type="protein sequence ID" value="NVY96758.1"/>
    <property type="molecule type" value="Genomic_DNA"/>
</dbReference>
<dbReference type="InterPro" id="IPR013746">
    <property type="entry name" value="HMG_CoA_synt_C_dom"/>
</dbReference>
<dbReference type="Pfam" id="PF08540">
    <property type="entry name" value="HMG_CoA_synt_C"/>
    <property type="match status" value="1"/>
</dbReference>
<protein>
    <submittedName>
        <fullName evidence="7">Hydroxymethylglutaryl-CoA synthase</fullName>
        <ecNumber evidence="7">2.3.3.10</ecNumber>
    </submittedName>
</protein>
<organism evidence="7 8">
    <name type="scientific">Bombilactobacillus apium</name>
    <dbReference type="NCBI Taxonomy" id="2675299"/>
    <lineage>
        <taxon>Bacteria</taxon>
        <taxon>Bacillati</taxon>
        <taxon>Bacillota</taxon>
        <taxon>Bacilli</taxon>
        <taxon>Lactobacillales</taxon>
        <taxon>Lactobacillaceae</taxon>
        <taxon>Bombilactobacillus</taxon>
    </lineage>
</organism>
<feature type="active site" description="Proton donor/acceptor" evidence="3">
    <location>
        <position position="79"/>
    </location>
</feature>